<accession>A0A0F9C1H6</accession>
<organism evidence="2">
    <name type="scientific">marine sediment metagenome</name>
    <dbReference type="NCBI Taxonomy" id="412755"/>
    <lineage>
        <taxon>unclassified sequences</taxon>
        <taxon>metagenomes</taxon>
        <taxon>ecological metagenomes</taxon>
    </lineage>
</organism>
<comment type="caution">
    <text evidence="2">The sequence shown here is derived from an EMBL/GenBank/DDBJ whole genome shotgun (WGS) entry which is preliminary data.</text>
</comment>
<evidence type="ECO:0000259" key="1">
    <source>
        <dbReference type="Pfam" id="PF18925"/>
    </source>
</evidence>
<dbReference type="AlphaFoldDB" id="A0A0F9C1H6"/>
<gene>
    <name evidence="2" type="ORF">LCGC14_2379380</name>
</gene>
<protein>
    <recommendedName>
        <fullName evidence="1">DUF5675 domain-containing protein</fullName>
    </recommendedName>
</protein>
<proteinExistence type="predicted"/>
<feature type="domain" description="DUF5675" evidence="1">
    <location>
        <begin position="5"/>
        <end position="127"/>
    </location>
</feature>
<reference evidence="2" key="1">
    <citation type="journal article" date="2015" name="Nature">
        <title>Complex archaea that bridge the gap between prokaryotes and eukaryotes.</title>
        <authorList>
            <person name="Spang A."/>
            <person name="Saw J.H."/>
            <person name="Jorgensen S.L."/>
            <person name="Zaremba-Niedzwiedzka K."/>
            <person name="Martijn J."/>
            <person name="Lind A.E."/>
            <person name="van Eijk R."/>
            <person name="Schleper C."/>
            <person name="Guy L."/>
            <person name="Ettema T.J."/>
        </authorList>
    </citation>
    <scope>NUCLEOTIDE SEQUENCE</scope>
</reference>
<name>A0A0F9C1H6_9ZZZZ</name>
<dbReference type="InterPro" id="IPR043732">
    <property type="entry name" value="DUF5675"/>
</dbReference>
<dbReference type="EMBL" id="LAZR01035249">
    <property type="protein sequence ID" value="KKL28014.1"/>
    <property type="molecule type" value="Genomic_DNA"/>
</dbReference>
<dbReference type="Pfam" id="PF18925">
    <property type="entry name" value="DUF5675"/>
    <property type="match status" value="1"/>
</dbReference>
<sequence length="145" mass="16593">MTLVTLTRFAYSPYGTFGKLFLNPKQYWFTVERPWMKNERNISCFPIGEYDLELGTFYRNTKDTSDDYSVYNVLAVPGRSLIKIHIANTPSDVKGCVGIGMTLGFIKNQWAVTSSRVAFKKFMERMDGVKKARLIVENLETGVLK</sequence>
<evidence type="ECO:0000313" key="2">
    <source>
        <dbReference type="EMBL" id="KKL28014.1"/>
    </source>
</evidence>